<evidence type="ECO:0000256" key="6">
    <source>
        <dbReference type="ARBA" id="ARBA00023002"/>
    </source>
</evidence>
<accession>A0A5B8C275</accession>
<proteinExistence type="inferred from homology"/>
<evidence type="ECO:0000313" key="18">
    <source>
        <dbReference type="Proteomes" id="UP000318693"/>
    </source>
</evidence>
<name>A0A552WQ96_9MICO</name>
<keyword evidence="8" id="KW-0676">Redox-active center</keyword>
<evidence type="ECO:0000256" key="10">
    <source>
        <dbReference type="ARBA" id="ARBA00038489"/>
    </source>
</evidence>
<accession>A0A552WQ96</accession>
<evidence type="ECO:0000259" key="14">
    <source>
        <dbReference type="PROSITE" id="PS51352"/>
    </source>
</evidence>
<keyword evidence="18" id="KW-1185">Reference proteome</keyword>
<keyword evidence="6" id="KW-0560">Oxidoreductase</keyword>
<evidence type="ECO:0000256" key="7">
    <source>
        <dbReference type="ARBA" id="ARBA00023157"/>
    </source>
</evidence>
<keyword evidence="4" id="KW-0575">Peroxidase</keyword>
<evidence type="ECO:0000256" key="4">
    <source>
        <dbReference type="ARBA" id="ARBA00022559"/>
    </source>
</evidence>
<evidence type="ECO:0000256" key="12">
    <source>
        <dbReference type="ARBA" id="ARBA00049091"/>
    </source>
</evidence>
<reference evidence="15 17" key="1">
    <citation type="submission" date="2019-05" db="EMBL/GenBank/DDBJ databases">
        <title>Georgenia *** sp. nov., and Georgenia *** sp. nov., isolated from the intestinal contents of plateau pika (Ochotona curzoniae) in the Qinghai-Tibet plateau of China.</title>
        <authorList>
            <person name="Tian Z."/>
        </authorList>
    </citation>
    <scope>NUCLEOTIDE SEQUENCE [LARGE SCALE GENOMIC DNA]</scope>
    <source>
        <strain evidence="15 17">Z443</strain>
    </source>
</reference>
<evidence type="ECO:0000256" key="3">
    <source>
        <dbReference type="ARBA" id="ARBA00013017"/>
    </source>
</evidence>
<dbReference type="Gene3D" id="3.40.30.10">
    <property type="entry name" value="Glutaredoxin"/>
    <property type="match status" value="1"/>
</dbReference>
<dbReference type="InterPro" id="IPR013766">
    <property type="entry name" value="Thioredoxin_domain"/>
</dbReference>
<evidence type="ECO:0000313" key="16">
    <source>
        <dbReference type="EMBL" id="TRW44946.1"/>
    </source>
</evidence>
<evidence type="ECO:0000256" key="1">
    <source>
        <dbReference type="ARBA" id="ARBA00003330"/>
    </source>
</evidence>
<dbReference type="OrthoDB" id="9812811at2"/>
<sequence length="166" mass="17585">MPLHPSHVAPDFTLPVAGGGQVSLAELRAAHERGVVVYFYPKAATPGCTTEACDFRDNLASLRGAGFGVVGVSADPVEDLEAFAADQHLTFPLASDADHTVAEAYGTWGPLTFGDRTFDGVHRSTFVVNPDGTLRLAWYDVAADGHVRTLRAELGVLEPVDAAVRP</sequence>
<keyword evidence="5" id="KW-0049">Antioxidant</keyword>
<dbReference type="InterPro" id="IPR036249">
    <property type="entry name" value="Thioredoxin-like_sf"/>
</dbReference>
<dbReference type="GO" id="GO:0008379">
    <property type="term" value="F:thioredoxin peroxidase activity"/>
    <property type="evidence" value="ECO:0007669"/>
    <property type="project" value="TreeGrafter"/>
</dbReference>
<dbReference type="FunFam" id="3.40.30.10:FF:000007">
    <property type="entry name" value="Thioredoxin-dependent thiol peroxidase"/>
    <property type="match status" value="1"/>
</dbReference>
<evidence type="ECO:0000256" key="5">
    <source>
        <dbReference type="ARBA" id="ARBA00022862"/>
    </source>
</evidence>
<dbReference type="PROSITE" id="PS51352">
    <property type="entry name" value="THIOREDOXIN_2"/>
    <property type="match status" value="1"/>
</dbReference>
<gene>
    <name evidence="15" type="ORF">FE374_05515</name>
    <name evidence="16" type="ORF">FJ693_11580</name>
</gene>
<dbReference type="GO" id="GO:0005737">
    <property type="term" value="C:cytoplasm"/>
    <property type="evidence" value="ECO:0007669"/>
    <property type="project" value="TreeGrafter"/>
</dbReference>
<feature type="active site" description="Cysteine sulfenic acid (-SOH) intermediate; for peroxidase activity" evidence="13">
    <location>
        <position position="48"/>
    </location>
</feature>
<dbReference type="GO" id="GO:0045454">
    <property type="term" value="P:cell redox homeostasis"/>
    <property type="evidence" value="ECO:0007669"/>
    <property type="project" value="TreeGrafter"/>
</dbReference>
<comment type="similarity">
    <text evidence="10">Belongs to the peroxiredoxin family. BCP/PrxQ subfamily.</text>
</comment>
<dbReference type="InterPro" id="IPR050924">
    <property type="entry name" value="Peroxiredoxin_BCP/PrxQ"/>
</dbReference>
<evidence type="ECO:0000256" key="8">
    <source>
        <dbReference type="ARBA" id="ARBA00023284"/>
    </source>
</evidence>
<evidence type="ECO:0000313" key="15">
    <source>
        <dbReference type="EMBL" id="QDC24160.1"/>
    </source>
</evidence>
<dbReference type="RefSeq" id="WP_139927604.1">
    <property type="nucleotide sequence ID" value="NZ_CP040915.1"/>
</dbReference>
<dbReference type="InterPro" id="IPR000866">
    <property type="entry name" value="AhpC/TSA"/>
</dbReference>
<dbReference type="PANTHER" id="PTHR42801">
    <property type="entry name" value="THIOREDOXIN-DEPENDENT PEROXIDE REDUCTASE"/>
    <property type="match status" value="1"/>
</dbReference>
<dbReference type="PIRSF" id="PIRSF000239">
    <property type="entry name" value="AHPC"/>
    <property type="match status" value="1"/>
</dbReference>
<protein>
    <recommendedName>
        <fullName evidence="3">thioredoxin-dependent peroxiredoxin</fullName>
        <ecNumber evidence="3">1.11.1.24</ecNumber>
    </recommendedName>
    <alternativeName>
        <fullName evidence="11">Bacterioferritin comigratory protein</fullName>
    </alternativeName>
    <alternativeName>
        <fullName evidence="9">Thioredoxin peroxidase</fullName>
    </alternativeName>
</protein>
<keyword evidence="7" id="KW-1015">Disulfide bond</keyword>
<dbReference type="KEGG" id="gyu:FE374_05515"/>
<dbReference type="EC" id="1.11.1.24" evidence="3"/>
<comment type="function">
    <text evidence="1">Thiol-specific peroxidase that catalyzes the reduction of hydrogen peroxide and organic hydroperoxides to water and alcohols, respectively. Plays a role in cell protection against oxidative stress by detoxifying peroxides and as sensor of hydrogen peroxide-mediated signaling events.</text>
</comment>
<reference evidence="16 18" key="2">
    <citation type="submission" date="2019-07" db="EMBL/GenBank/DDBJ databases">
        <title>Georgenia wutianyii sp. nov. and Georgenia *** sp. nov. isolated from plateau pika (Ochotona curzoniae) in the Qinghai-Tibet plateau of China.</title>
        <authorList>
            <person name="Tian Z."/>
        </authorList>
    </citation>
    <scope>NUCLEOTIDE SEQUENCE [LARGE SCALE GENOMIC DNA]</scope>
    <source>
        <strain evidence="16 18">Z446</strain>
    </source>
</reference>
<dbReference type="GO" id="GO:0034599">
    <property type="term" value="P:cellular response to oxidative stress"/>
    <property type="evidence" value="ECO:0007669"/>
    <property type="project" value="TreeGrafter"/>
</dbReference>
<evidence type="ECO:0000256" key="11">
    <source>
        <dbReference type="ARBA" id="ARBA00041373"/>
    </source>
</evidence>
<organism evidence="16 18">
    <name type="scientific">Georgenia yuyongxinii</name>
    <dbReference type="NCBI Taxonomy" id="2589797"/>
    <lineage>
        <taxon>Bacteria</taxon>
        <taxon>Bacillati</taxon>
        <taxon>Actinomycetota</taxon>
        <taxon>Actinomycetes</taxon>
        <taxon>Micrococcales</taxon>
        <taxon>Bogoriellaceae</taxon>
        <taxon>Georgenia</taxon>
    </lineage>
</organism>
<evidence type="ECO:0000256" key="9">
    <source>
        <dbReference type="ARBA" id="ARBA00032824"/>
    </source>
</evidence>
<dbReference type="PANTHER" id="PTHR42801:SF4">
    <property type="entry name" value="AHPC_TSA FAMILY PROTEIN"/>
    <property type="match status" value="1"/>
</dbReference>
<comment type="subunit">
    <text evidence="2">Monomer.</text>
</comment>
<feature type="domain" description="Thioredoxin" evidence="14">
    <location>
        <begin position="3"/>
        <end position="159"/>
    </location>
</feature>
<dbReference type="EMBL" id="VJXR01000032">
    <property type="protein sequence ID" value="TRW44946.1"/>
    <property type="molecule type" value="Genomic_DNA"/>
</dbReference>
<dbReference type="SUPFAM" id="SSF52833">
    <property type="entry name" value="Thioredoxin-like"/>
    <property type="match status" value="1"/>
</dbReference>
<comment type="catalytic activity">
    <reaction evidence="12">
        <text>a hydroperoxide + [thioredoxin]-dithiol = an alcohol + [thioredoxin]-disulfide + H2O</text>
        <dbReference type="Rhea" id="RHEA:62620"/>
        <dbReference type="Rhea" id="RHEA-COMP:10698"/>
        <dbReference type="Rhea" id="RHEA-COMP:10700"/>
        <dbReference type="ChEBI" id="CHEBI:15377"/>
        <dbReference type="ChEBI" id="CHEBI:29950"/>
        <dbReference type="ChEBI" id="CHEBI:30879"/>
        <dbReference type="ChEBI" id="CHEBI:35924"/>
        <dbReference type="ChEBI" id="CHEBI:50058"/>
        <dbReference type="EC" id="1.11.1.24"/>
    </reaction>
</comment>
<dbReference type="Pfam" id="PF00578">
    <property type="entry name" value="AhpC-TSA"/>
    <property type="match status" value="1"/>
</dbReference>
<evidence type="ECO:0000256" key="13">
    <source>
        <dbReference type="PIRSR" id="PIRSR000239-1"/>
    </source>
</evidence>
<evidence type="ECO:0000313" key="17">
    <source>
        <dbReference type="Proteomes" id="UP000314616"/>
    </source>
</evidence>
<dbReference type="Proteomes" id="UP000314616">
    <property type="component" value="Chromosome"/>
</dbReference>
<dbReference type="CDD" id="cd03017">
    <property type="entry name" value="PRX_BCP"/>
    <property type="match status" value="1"/>
</dbReference>
<dbReference type="InterPro" id="IPR024706">
    <property type="entry name" value="Peroxiredoxin_AhpC-typ"/>
</dbReference>
<dbReference type="AlphaFoldDB" id="A0A552WQ96"/>
<dbReference type="EMBL" id="CP040915">
    <property type="protein sequence ID" value="QDC24160.1"/>
    <property type="molecule type" value="Genomic_DNA"/>
</dbReference>
<evidence type="ECO:0000256" key="2">
    <source>
        <dbReference type="ARBA" id="ARBA00011245"/>
    </source>
</evidence>
<dbReference type="Proteomes" id="UP000318693">
    <property type="component" value="Unassembled WGS sequence"/>
</dbReference>